<dbReference type="InterPro" id="IPR050190">
    <property type="entry name" value="UPF0213_domain"/>
</dbReference>
<sequence length="107" mass="12680">MEVTVYIVRCSDGSYYTGLTKQEVEARVWEHNAGVHDGYTRKRRPVVLVFTETYDRITEAIERERQIKAWSRAKKEALIALQYERLPELARNRQNVPYVRKWPPLEG</sequence>
<dbReference type="InterPro" id="IPR035901">
    <property type="entry name" value="GIY-YIG_endonuc_sf"/>
</dbReference>
<dbReference type="SUPFAM" id="SSF82771">
    <property type="entry name" value="GIY-YIG endonuclease"/>
    <property type="match status" value="1"/>
</dbReference>
<dbReference type="RefSeq" id="WP_188255286.1">
    <property type="nucleotide sequence ID" value="NZ_JABVCF010000007.1"/>
</dbReference>
<keyword evidence="4" id="KW-1185">Reference proteome</keyword>
<protein>
    <submittedName>
        <fullName evidence="3">GIY-YIG nuclease family protein</fullName>
    </submittedName>
</protein>
<gene>
    <name evidence="3" type="ORF">KEU06_13975</name>
</gene>
<reference evidence="3" key="1">
    <citation type="submission" date="2021-04" db="EMBL/GenBank/DDBJ databases">
        <title>Pseudaminobacter soli sp. nov., isolated from paddy soil contaminated by heavy metals.</title>
        <authorList>
            <person name="Zhang K."/>
        </authorList>
    </citation>
    <scope>NUCLEOTIDE SEQUENCE</scope>
    <source>
        <strain evidence="3">19-2017</strain>
    </source>
</reference>
<dbReference type="PROSITE" id="PS50164">
    <property type="entry name" value="GIY_YIG"/>
    <property type="match status" value="1"/>
</dbReference>
<comment type="caution">
    <text evidence="3">The sequence shown here is derived from an EMBL/GenBank/DDBJ whole genome shotgun (WGS) entry which is preliminary data.</text>
</comment>
<dbReference type="PANTHER" id="PTHR34477">
    <property type="entry name" value="UPF0213 PROTEIN YHBQ"/>
    <property type="match status" value="1"/>
</dbReference>
<evidence type="ECO:0000313" key="4">
    <source>
        <dbReference type="Proteomes" id="UP000680348"/>
    </source>
</evidence>
<comment type="similarity">
    <text evidence="1">Belongs to the UPF0213 family.</text>
</comment>
<accession>A0A942DYY4</accession>
<dbReference type="Gene3D" id="3.40.1440.10">
    <property type="entry name" value="GIY-YIG endonuclease"/>
    <property type="match status" value="1"/>
</dbReference>
<evidence type="ECO:0000259" key="2">
    <source>
        <dbReference type="PROSITE" id="PS50164"/>
    </source>
</evidence>
<evidence type="ECO:0000256" key="1">
    <source>
        <dbReference type="ARBA" id="ARBA00007435"/>
    </source>
</evidence>
<evidence type="ECO:0000313" key="3">
    <source>
        <dbReference type="EMBL" id="MBS3649717.1"/>
    </source>
</evidence>
<proteinExistence type="inferred from homology"/>
<organism evidence="3 4">
    <name type="scientific">Pseudaminobacter soli</name>
    <name type="common">ex Zhang et al. 2022</name>
    <dbReference type="NCBI Taxonomy" id="2831468"/>
    <lineage>
        <taxon>Bacteria</taxon>
        <taxon>Pseudomonadati</taxon>
        <taxon>Pseudomonadota</taxon>
        <taxon>Alphaproteobacteria</taxon>
        <taxon>Hyphomicrobiales</taxon>
        <taxon>Phyllobacteriaceae</taxon>
        <taxon>Pseudaminobacter</taxon>
    </lineage>
</organism>
<dbReference type="EMBL" id="JAGWCR010000007">
    <property type="protein sequence ID" value="MBS3649717.1"/>
    <property type="molecule type" value="Genomic_DNA"/>
</dbReference>
<dbReference type="PANTHER" id="PTHR34477:SF1">
    <property type="entry name" value="UPF0213 PROTEIN YHBQ"/>
    <property type="match status" value="1"/>
</dbReference>
<dbReference type="AlphaFoldDB" id="A0A942DYY4"/>
<dbReference type="Pfam" id="PF01541">
    <property type="entry name" value="GIY-YIG"/>
    <property type="match status" value="1"/>
</dbReference>
<name>A0A942DYY4_9HYPH</name>
<dbReference type="Proteomes" id="UP000680348">
    <property type="component" value="Unassembled WGS sequence"/>
</dbReference>
<feature type="domain" description="GIY-YIG" evidence="2">
    <location>
        <begin position="1"/>
        <end position="77"/>
    </location>
</feature>
<dbReference type="InterPro" id="IPR000305">
    <property type="entry name" value="GIY-YIG_endonuc"/>
</dbReference>
<dbReference type="CDD" id="cd10456">
    <property type="entry name" value="GIY-YIG_UPF0213"/>
    <property type="match status" value="1"/>
</dbReference>